<keyword evidence="7" id="KW-1185">Reference proteome</keyword>
<dbReference type="Pfam" id="PF07690">
    <property type="entry name" value="MFS_1"/>
    <property type="match status" value="1"/>
</dbReference>
<evidence type="ECO:0000256" key="3">
    <source>
        <dbReference type="ARBA" id="ARBA00023136"/>
    </source>
</evidence>
<dbReference type="SUPFAM" id="SSF103473">
    <property type="entry name" value="MFS general substrate transporter"/>
    <property type="match status" value="1"/>
</dbReference>
<dbReference type="Proteomes" id="UP001203512">
    <property type="component" value="Unassembled WGS sequence"/>
</dbReference>
<protein>
    <submittedName>
        <fullName evidence="6">MFS transporter</fullName>
    </submittedName>
</protein>
<dbReference type="EMBL" id="JALKHS010000006">
    <property type="protein sequence ID" value="MCK0530816.1"/>
    <property type="molecule type" value="Genomic_DNA"/>
</dbReference>
<feature type="transmembrane region" description="Helical" evidence="4">
    <location>
        <begin position="368"/>
        <end position="389"/>
    </location>
</feature>
<keyword evidence="1 4" id="KW-0812">Transmembrane</keyword>
<evidence type="ECO:0000256" key="2">
    <source>
        <dbReference type="ARBA" id="ARBA00022989"/>
    </source>
</evidence>
<evidence type="ECO:0000256" key="1">
    <source>
        <dbReference type="ARBA" id="ARBA00022692"/>
    </source>
</evidence>
<feature type="transmembrane region" description="Helical" evidence="4">
    <location>
        <begin position="236"/>
        <end position="257"/>
    </location>
</feature>
<dbReference type="PANTHER" id="PTHR23528">
    <property type="match status" value="1"/>
</dbReference>
<name>A0ABT0DUM2_9SPHN</name>
<reference evidence="6 7" key="1">
    <citation type="submission" date="2022-04" db="EMBL/GenBank/DDBJ databases">
        <authorList>
            <person name="Huq M.A."/>
        </authorList>
    </citation>
    <scope>NUCLEOTIDE SEQUENCE [LARGE SCALE GENOMIC DNA]</scope>
    <source>
        <strain evidence="6 7">MAH-33</strain>
    </source>
</reference>
<feature type="domain" description="Major facilitator superfamily (MFS) profile" evidence="5">
    <location>
        <begin position="20"/>
        <end position="419"/>
    </location>
</feature>
<keyword evidence="2 4" id="KW-1133">Transmembrane helix</keyword>
<feature type="transmembrane region" description="Helical" evidence="4">
    <location>
        <begin position="59"/>
        <end position="80"/>
    </location>
</feature>
<evidence type="ECO:0000313" key="7">
    <source>
        <dbReference type="Proteomes" id="UP001203512"/>
    </source>
</evidence>
<feature type="transmembrane region" description="Helical" evidence="4">
    <location>
        <begin position="21"/>
        <end position="39"/>
    </location>
</feature>
<accession>A0ABT0DUM2</accession>
<dbReference type="InterPro" id="IPR020846">
    <property type="entry name" value="MFS_dom"/>
</dbReference>
<dbReference type="InterPro" id="IPR036259">
    <property type="entry name" value="MFS_trans_sf"/>
</dbReference>
<feature type="transmembrane region" description="Helical" evidence="4">
    <location>
        <begin position="395"/>
        <end position="416"/>
    </location>
</feature>
<comment type="caution">
    <text evidence="6">The sequence shown here is derived from an EMBL/GenBank/DDBJ whole genome shotgun (WGS) entry which is preliminary data.</text>
</comment>
<evidence type="ECO:0000259" key="5">
    <source>
        <dbReference type="PROSITE" id="PS50850"/>
    </source>
</evidence>
<feature type="transmembrane region" description="Helical" evidence="4">
    <location>
        <begin position="92"/>
        <end position="112"/>
    </location>
</feature>
<dbReference type="PROSITE" id="PS50850">
    <property type="entry name" value="MFS"/>
    <property type="match status" value="1"/>
</dbReference>
<feature type="transmembrane region" description="Helical" evidence="4">
    <location>
        <begin position="301"/>
        <end position="320"/>
    </location>
</feature>
<feature type="transmembrane region" description="Helical" evidence="4">
    <location>
        <begin position="151"/>
        <end position="172"/>
    </location>
</feature>
<keyword evidence="3 4" id="KW-0472">Membrane</keyword>
<sequence length="426" mass="44843">MTEMVQALRSTSSRSDVRRTSFVLFLGMVGMIASFQGMYNILLPAAIERFDPAGKVQDLAILTTSAAIVTIVGLIIGGIISDRTRSRWGRRTPTIFFAAIGSIGLMIALGLARSVSALMILMPSVWFTLSLYQAALMAMLPDRIPPEHRGLASAAIAAGTPIGILVGTNAAAAATSSLGGYLVLSCLLAATTCIMFIVAPESSSLENESRTAQLTVNQHRGSLFAGFKSRNFTLTFVSRFLLFVSYFAVTGYLFYLVQDYIGTSGLPGQSAATAVTILLSIMTAAWLLVTPFTGYLADRVNHTPLIVGASSIGMGIAIFAPSISATWFAMIIFAVGMGACFGIYFAIDLKLMSMVLPSEEAAGRDLGVLSVATSAPQVLTPAVAGWSVAVGGYQLLFASGAALAILGGLTAFFIRVRESQNVHGGR</sequence>
<dbReference type="InterPro" id="IPR011701">
    <property type="entry name" value="MFS"/>
</dbReference>
<dbReference type="Gene3D" id="1.20.1250.20">
    <property type="entry name" value="MFS general substrate transporter like domains"/>
    <property type="match status" value="2"/>
</dbReference>
<evidence type="ECO:0000313" key="6">
    <source>
        <dbReference type="EMBL" id="MCK0530816.1"/>
    </source>
</evidence>
<evidence type="ECO:0000256" key="4">
    <source>
        <dbReference type="SAM" id="Phobius"/>
    </source>
</evidence>
<gene>
    <name evidence="6" type="ORF">MU848_04365</name>
</gene>
<feature type="transmembrane region" description="Helical" evidence="4">
    <location>
        <begin position="269"/>
        <end position="289"/>
    </location>
</feature>
<proteinExistence type="predicted"/>
<organism evidence="6 7">
    <name type="scientific">Sphingobium agri</name>
    <dbReference type="NCBI Taxonomy" id="2933566"/>
    <lineage>
        <taxon>Bacteria</taxon>
        <taxon>Pseudomonadati</taxon>
        <taxon>Pseudomonadota</taxon>
        <taxon>Alphaproteobacteria</taxon>
        <taxon>Sphingomonadales</taxon>
        <taxon>Sphingomonadaceae</taxon>
        <taxon>Sphingobium</taxon>
    </lineage>
</organism>
<feature type="transmembrane region" description="Helical" evidence="4">
    <location>
        <begin position="326"/>
        <end position="347"/>
    </location>
</feature>
<feature type="transmembrane region" description="Helical" evidence="4">
    <location>
        <begin position="118"/>
        <end position="139"/>
    </location>
</feature>
<feature type="transmembrane region" description="Helical" evidence="4">
    <location>
        <begin position="178"/>
        <end position="199"/>
    </location>
</feature>
<dbReference type="PANTHER" id="PTHR23528:SF1">
    <property type="entry name" value="MAJOR FACILITATOR SUPERFAMILY (MFS) PROFILE DOMAIN-CONTAINING PROTEIN"/>
    <property type="match status" value="1"/>
</dbReference>